<dbReference type="Pfam" id="PF13970">
    <property type="entry name" value="DUF4221"/>
    <property type="match status" value="1"/>
</dbReference>
<dbReference type="Proteomes" id="UP000199060">
    <property type="component" value="Unassembled WGS sequence"/>
</dbReference>
<dbReference type="OrthoDB" id="833511at2"/>
<accession>A0A1G6NB15</accession>
<proteinExistence type="predicted"/>
<keyword evidence="2" id="KW-1185">Reference proteome</keyword>
<dbReference type="STRING" id="686796.SAMN04488104_100354"/>
<name>A0A1G6NB15_9BACT</name>
<dbReference type="InterPro" id="IPR025316">
    <property type="entry name" value="DUF4221"/>
</dbReference>
<sequence length="383" mass="44300">MKIKFLLPLLLLLWSCGESDQGKEGQVSAQINVSLDTVMVDAGDEFLFLQDNLFNSQLTADDHYLVNYNRKDGIAEWIDLDELKLKKVLQFEMDGPNAIPPYTSGFLIEEDENIFFWNYRFYKIFDQKGQLVKDLELEKLAPELLGGSDAYPSRFYLDPKNSNRLLGHFVKWEDKTYFMLDIDLEAGSITEMNLPLFEKTQVYNTDIMYDGRWMGSYGPGIYPASTSDKVILATNVLNEVQVFDLVTDSLYTKSWDTPLLGSKRTYLPPKEADGQTGEIEEIRKLAEQDISYGRLVWDKEDRQFYRFSTKSYFGEEKDEYGSYVVTRADVFLSVFDEDLELIAEALIPEMNSVPKRHFVKDGKIWVYINMEDELGFVSVEVDF</sequence>
<reference evidence="2" key="1">
    <citation type="submission" date="2016-10" db="EMBL/GenBank/DDBJ databases">
        <authorList>
            <person name="Varghese N."/>
            <person name="Submissions S."/>
        </authorList>
    </citation>
    <scope>NUCLEOTIDE SEQUENCE [LARGE SCALE GENOMIC DNA]</scope>
    <source>
        <strain evidence="2">DSM 23095</strain>
    </source>
</reference>
<protein>
    <recommendedName>
        <fullName evidence="3">DUF4221 domain-containing protein</fullName>
    </recommendedName>
</protein>
<dbReference type="AlphaFoldDB" id="A0A1G6NB15"/>
<dbReference type="EMBL" id="FNAC01000003">
    <property type="protein sequence ID" value="SDC65010.1"/>
    <property type="molecule type" value="Genomic_DNA"/>
</dbReference>
<dbReference type="RefSeq" id="WP_087939555.1">
    <property type="nucleotide sequence ID" value="NZ_FNAC01000003.1"/>
</dbReference>
<evidence type="ECO:0000313" key="1">
    <source>
        <dbReference type="EMBL" id="SDC65010.1"/>
    </source>
</evidence>
<gene>
    <name evidence="1" type="ORF">SAMN04488104_100354</name>
</gene>
<evidence type="ECO:0008006" key="3">
    <source>
        <dbReference type="Google" id="ProtNLM"/>
    </source>
</evidence>
<organism evidence="1 2">
    <name type="scientific">Algoriphagus faecimaris</name>
    <dbReference type="NCBI Taxonomy" id="686796"/>
    <lineage>
        <taxon>Bacteria</taxon>
        <taxon>Pseudomonadati</taxon>
        <taxon>Bacteroidota</taxon>
        <taxon>Cytophagia</taxon>
        <taxon>Cytophagales</taxon>
        <taxon>Cyclobacteriaceae</taxon>
        <taxon>Algoriphagus</taxon>
    </lineage>
</organism>
<evidence type="ECO:0000313" key="2">
    <source>
        <dbReference type="Proteomes" id="UP000199060"/>
    </source>
</evidence>